<dbReference type="OrthoDB" id="1098280at2"/>
<dbReference type="KEGG" id="cmb:CSW64_20340"/>
<dbReference type="Pfam" id="PF16220">
    <property type="entry name" value="DUF4880"/>
    <property type="match status" value="1"/>
</dbReference>
<dbReference type="AlphaFoldDB" id="A0A2D2B2U7"/>
<dbReference type="Gene3D" id="2.60.120.1440">
    <property type="match status" value="1"/>
</dbReference>
<name>A0A2D2B2U7_9CAUL</name>
<dbReference type="Gene3D" id="3.55.50.30">
    <property type="match status" value="1"/>
</dbReference>
<dbReference type="Proteomes" id="UP000228945">
    <property type="component" value="Chromosome"/>
</dbReference>
<dbReference type="PANTHER" id="PTHR30273">
    <property type="entry name" value="PERIPLASMIC SIGNAL SENSOR AND SIGMA FACTOR ACTIVATOR FECR-RELATED"/>
    <property type="match status" value="1"/>
</dbReference>
<evidence type="ECO:0000256" key="1">
    <source>
        <dbReference type="SAM" id="MobiDB-lite"/>
    </source>
</evidence>
<evidence type="ECO:0000259" key="3">
    <source>
        <dbReference type="Pfam" id="PF16220"/>
    </source>
</evidence>
<dbReference type="InterPro" id="IPR032623">
    <property type="entry name" value="FecR_N"/>
</dbReference>
<dbReference type="GO" id="GO:0016989">
    <property type="term" value="F:sigma factor antagonist activity"/>
    <property type="evidence" value="ECO:0007669"/>
    <property type="project" value="TreeGrafter"/>
</dbReference>
<feature type="region of interest" description="Disordered" evidence="1">
    <location>
        <begin position="1"/>
        <end position="21"/>
    </location>
</feature>
<evidence type="ECO:0000259" key="4">
    <source>
        <dbReference type="Pfam" id="PF16344"/>
    </source>
</evidence>
<protein>
    <submittedName>
        <fullName evidence="5">Iron dicitrate transport regulator FecR</fullName>
    </submittedName>
</protein>
<proteinExistence type="predicted"/>
<gene>
    <name evidence="5" type="ORF">CSW64_20340</name>
</gene>
<dbReference type="Pfam" id="PF04773">
    <property type="entry name" value="FecR"/>
    <property type="match status" value="1"/>
</dbReference>
<dbReference type="PANTHER" id="PTHR30273:SF2">
    <property type="entry name" value="PROTEIN FECR"/>
    <property type="match status" value="1"/>
</dbReference>
<dbReference type="InterPro" id="IPR006860">
    <property type="entry name" value="FecR"/>
</dbReference>
<dbReference type="InterPro" id="IPR032508">
    <property type="entry name" value="FecR_C"/>
</dbReference>
<feature type="domain" description="FecR protein" evidence="2">
    <location>
        <begin position="128"/>
        <end position="219"/>
    </location>
</feature>
<keyword evidence="6" id="KW-1185">Reference proteome</keyword>
<feature type="domain" description="Protein FecR C-terminal" evidence="4">
    <location>
        <begin position="262"/>
        <end position="319"/>
    </location>
</feature>
<evidence type="ECO:0000313" key="5">
    <source>
        <dbReference type="EMBL" id="ATQ44570.1"/>
    </source>
</evidence>
<organism evidence="5 6">
    <name type="scientific">Caulobacter mirabilis</name>
    <dbReference type="NCBI Taxonomy" id="69666"/>
    <lineage>
        <taxon>Bacteria</taxon>
        <taxon>Pseudomonadati</taxon>
        <taxon>Pseudomonadota</taxon>
        <taxon>Alphaproteobacteria</taxon>
        <taxon>Caulobacterales</taxon>
        <taxon>Caulobacteraceae</taxon>
        <taxon>Caulobacter</taxon>
    </lineage>
</organism>
<dbReference type="PIRSF" id="PIRSF018266">
    <property type="entry name" value="FecR"/>
    <property type="match status" value="1"/>
</dbReference>
<feature type="domain" description="FecR N-terminal" evidence="3">
    <location>
        <begin position="24"/>
        <end position="66"/>
    </location>
</feature>
<evidence type="ECO:0000313" key="6">
    <source>
        <dbReference type="Proteomes" id="UP000228945"/>
    </source>
</evidence>
<dbReference type="EMBL" id="CP024201">
    <property type="protein sequence ID" value="ATQ44570.1"/>
    <property type="molecule type" value="Genomic_DNA"/>
</dbReference>
<sequence>MTHDGGLDSNETRREGAVSDDVARQAQTWVSLLLSGEATTADARSLTAWRGADPCHEAAFARAARVHGLARTAAAELRTRRPDGRSASTRTGPSRRLIIGGAIAAASAGVVVLAGRGGRVGLIPPAADYETAKGETKALQLADGVSVELNTLTRIALRPDAGGAAFELLSGEAMVWARGSGRPPATVFAQGGETVLGQGRLALRCLDGEVRVSCLEGSAQVRAAGGAVALPPRHSLTYDQRRVMPAVPIDPEAEGAWRRGLLLFRNERLGDVIEEINRYREGRIVIASAGLRDRRVNGAFQTDQIDQIVDQLRLAYGVSATRLPGGVVVIA</sequence>
<accession>A0A2D2B2U7</accession>
<evidence type="ECO:0000259" key="2">
    <source>
        <dbReference type="Pfam" id="PF04773"/>
    </source>
</evidence>
<dbReference type="Pfam" id="PF16344">
    <property type="entry name" value="FecR_C"/>
    <property type="match status" value="1"/>
</dbReference>
<reference evidence="5 6" key="1">
    <citation type="submission" date="2017-10" db="EMBL/GenBank/DDBJ databases">
        <title>Genome sequence of Caulobacter mirabilis FWC38.</title>
        <authorList>
            <person name="Fiebig A."/>
            <person name="Crosson S."/>
        </authorList>
    </citation>
    <scope>NUCLEOTIDE SEQUENCE [LARGE SCALE GENOMIC DNA]</scope>
    <source>
        <strain evidence="5 6">FWC 38</strain>
    </source>
</reference>
<dbReference type="InterPro" id="IPR012373">
    <property type="entry name" value="Ferrdict_sens_TM"/>
</dbReference>